<keyword evidence="1" id="KW-0472">Membrane</keyword>
<reference evidence="2" key="2">
    <citation type="submission" date="2019-07" db="EMBL/GenBank/DDBJ databases">
        <authorList>
            <person name="Yang Y."/>
            <person name="Bocs S."/>
            <person name="Baudouin L."/>
        </authorList>
    </citation>
    <scope>NUCLEOTIDE SEQUENCE</scope>
    <source>
        <tissue evidence="2">Spear leaf of Hainan Tall coconut</tissue>
    </source>
</reference>
<evidence type="ECO:0000256" key="1">
    <source>
        <dbReference type="SAM" id="Phobius"/>
    </source>
</evidence>
<evidence type="ECO:0000313" key="3">
    <source>
        <dbReference type="Proteomes" id="UP000797356"/>
    </source>
</evidence>
<accession>A0A8K0IYP2</accession>
<organism evidence="2 3">
    <name type="scientific">Cocos nucifera</name>
    <name type="common">Coconut palm</name>
    <dbReference type="NCBI Taxonomy" id="13894"/>
    <lineage>
        <taxon>Eukaryota</taxon>
        <taxon>Viridiplantae</taxon>
        <taxon>Streptophyta</taxon>
        <taxon>Embryophyta</taxon>
        <taxon>Tracheophyta</taxon>
        <taxon>Spermatophyta</taxon>
        <taxon>Magnoliopsida</taxon>
        <taxon>Liliopsida</taxon>
        <taxon>Arecaceae</taxon>
        <taxon>Arecoideae</taxon>
        <taxon>Cocoseae</taxon>
        <taxon>Attaleinae</taxon>
        <taxon>Cocos</taxon>
    </lineage>
</organism>
<keyword evidence="1" id="KW-1133">Transmembrane helix</keyword>
<protein>
    <submittedName>
        <fullName evidence="2">Uncharacterized protein</fullName>
    </submittedName>
</protein>
<reference evidence="2" key="1">
    <citation type="journal article" date="2017" name="Gigascience">
        <title>The genome draft of coconut (Cocos nucifera).</title>
        <authorList>
            <person name="Xiao Y."/>
            <person name="Xu P."/>
            <person name="Fan H."/>
            <person name="Baudouin L."/>
            <person name="Xia W."/>
            <person name="Bocs S."/>
            <person name="Xu J."/>
            <person name="Li Q."/>
            <person name="Guo A."/>
            <person name="Zhou L."/>
            <person name="Li J."/>
            <person name="Wu Y."/>
            <person name="Ma Z."/>
            <person name="Armero A."/>
            <person name="Issali A.E."/>
            <person name="Liu N."/>
            <person name="Peng M."/>
            <person name="Yang Y."/>
        </authorList>
    </citation>
    <scope>NUCLEOTIDE SEQUENCE</scope>
    <source>
        <tissue evidence="2">Spear leaf of Hainan Tall coconut</tissue>
    </source>
</reference>
<sequence length="135" mass="14463">MAGRIPEPLRMLGSAAALVAGGIFTLSVVSSVAIRSLQSIAEAKRRKVALPCMVCKGKGFYACKLCKGNSTIEWSPLYDPIVINPCLCPTCDGNRSGFSTLKTDLRTLRSYGVLLCLFLAMPTHDLQFVSGYSGV</sequence>
<keyword evidence="3" id="KW-1185">Reference proteome</keyword>
<evidence type="ECO:0000313" key="2">
    <source>
        <dbReference type="EMBL" id="KAG1371486.1"/>
    </source>
</evidence>
<name>A0A8K0IYP2_COCNU</name>
<gene>
    <name evidence="2" type="ORF">COCNU_16G005800</name>
</gene>
<feature type="transmembrane region" description="Helical" evidence="1">
    <location>
        <begin position="12"/>
        <end position="37"/>
    </location>
</feature>
<dbReference type="OrthoDB" id="513013at2759"/>
<comment type="caution">
    <text evidence="2">The sequence shown here is derived from an EMBL/GenBank/DDBJ whole genome shotgun (WGS) entry which is preliminary data.</text>
</comment>
<keyword evidence="1" id="KW-0812">Transmembrane</keyword>
<proteinExistence type="predicted"/>
<dbReference type="InterPro" id="IPR036410">
    <property type="entry name" value="HSP_DnaJ_Cys-rich_dom_sf"/>
</dbReference>
<dbReference type="SUPFAM" id="SSF57938">
    <property type="entry name" value="DnaJ/Hsp40 cysteine-rich domain"/>
    <property type="match status" value="1"/>
</dbReference>
<dbReference type="EMBL" id="CM017887">
    <property type="protein sequence ID" value="KAG1371486.1"/>
    <property type="molecule type" value="Genomic_DNA"/>
</dbReference>
<dbReference type="Proteomes" id="UP000797356">
    <property type="component" value="Chromosome 16"/>
</dbReference>
<dbReference type="AlphaFoldDB" id="A0A8K0IYP2"/>